<keyword evidence="2" id="KW-1185">Reference proteome</keyword>
<organism evidence="1 2">
    <name type="scientific">Aspergillus ellipticus CBS 707.79</name>
    <dbReference type="NCBI Taxonomy" id="1448320"/>
    <lineage>
        <taxon>Eukaryota</taxon>
        <taxon>Fungi</taxon>
        <taxon>Dikarya</taxon>
        <taxon>Ascomycota</taxon>
        <taxon>Pezizomycotina</taxon>
        <taxon>Eurotiomycetes</taxon>
        <taxon>Eurotiomycetidae</taxon>
        <taxon>Eurotiales</taxon>
        <taxon>Aspergillaceae</taxon>
        <taxon>Aspergillus</taxon>
        <taxon>Aspergillus subgen. Circumdati</taxon>
    </lineage>
</organism>
<sequence>MSPEYRQNLSPDDSLIPIIDAWFTKHKLTKPNIPHIQICFMDVAQYIAAISNKEISKENLSEILEACIEYAPPSLVNRLMGESEQDQDMECVIAVVKLLVNGFIPPNELCPSIFGIFLRKDGCELTNEILQTQTVDADCFAQNLGRLSDNLE</sequence>
<dbReference type="Proteomes" id="UP000247810">
    <property type="component" value="Unassembled WGS sequence"/>
</dbReference>
<reference evidence="1 2" key="1">
    <citation type="submission" date="2018-02" db="EMBL/GenBank/DDBJ databases">
        <title>The genomes of Aspergillus section Nigri reveals drivers in fungal speciation.</title>
        <authorList>
            <consortium name="DOE Joint Genome Institute"/>
            <person name="Vesth T.C."/>
            <person name="Nybo J."/>
            <person name="Theobald S."/>
            <person name="Brandl J."/>
            <person name="Frisvad J.C."/>
            <person name="Nielsen K.F."/>
            <person name="Lyhne E.K."/>
            <person name="Kogle M.E."/>
            <person name="Kuo A."/>
            <person name="Riley R."/>
            <person name="Clum A."/>
            <person name="Nolan M."/>
            <person name="Lipzen A."/>
            <person name="Salamov A."/>
            <person name="Henrissat B."/>
            <person name="Wiebenga A."/>
            <person name="De vries R.P."/>
            <person name="Grigoriev I.V."/>
            <person name="Mortensen U.H."/>
            <person name="Andersen M.R."/>
            <person name="Baker S.E."/>
        </authorList>
    </citation>
    <scope>NUCLEOTIDE SEQUENCE [LARGE SCALE GENOMIC DNA]</scope>
    <source>
        <strain evidence="1 2">CBS 707.79</strain>
    </source>
</reference>
<name>A0A319DML4_9EURO</name>
<dbReference type="AlphaFoldDB" id="A0A319DML4"/>
<protein>
    <submittedName>
        <fullName evidence="1">Uncharacterized protein</fullName>
    </submittedName>
</protein>
<gene>
    <name evidence="1" type="ORF">BO71DRAFT_425847</name>
</gene>
<evidence type="ECO:0000313" key="2">
    <source>
        <dbReference type="Proteomes" id="UP000247810"/>
    </source>
</evidence>
<dbReference type="OrthoDB" id="4452213at2759"/>
<proteinExistence type="predicted"/>
<dbReference type="VEuPathDB" id="FungiDB:BO71DRAFT_425847"/>
<accession>A0A319DML4</accession>
<dbReference type="EMBL" id="KZ825808">
    <property type="protein sequence ID" value="PYH98830.1"/>
    <property type="molecule type" value="Genomic_DNA"/>
</dbReference>
<evidence type="ECO:0000313" key="1">
    <source>
        <dbReference type="EMBL" id="PYH98830.1"/>
    </source>
</evidence>